<dbReference type="PANTHER" id="PTHR48207">
    <property type="entry name" value="SUCCINATE--HYDROXYMETHYLGLUTARATE COA-TRANSFERASE"/>
    <property type="match status" value="1"/>
</dbReference>
<evidence type="ECO:0000313" key="2">
    <source>
        <dbReference type="EMBL" id="RKJ94140.1"/>
    </source>
</evidence>
<dbReference type="Gene3D" id="3.40.50.10540">
    <property type="entry name" value="Crotonobetainyl-coa:carnitine coa-transferase, domain 1"/>
    <property type="match status" value="1"/>
</dbReference>
<dbReference type="InterPro" id="IPR003673">
    <property type="entry name" value="CoA-Trfase_fam_III"/>
</dbReference>
<dbReference type="PANTHER" id="PTHR48207:SF3">
    <property type="entry name" value="SUCCINATE--HYDROXYMETHYLGLUTARATE COA-TRANSFERASE"/>
    <property type="match status" value="1"/>
</dbReference>
<accession>A0A3R7EB83</accession>
<dbReference type="InterPro" id="IPR023606">
    <property type="entry name" value="CoA-Trfase_III_dom_1_sf"/>
</dbReference>
<name>A0A3R7EB83_9BURK</name>
<organism evidence="2 3">
    <name type="scientific">Alicycliphilus denitrificans</name>
    <dbReference type="NCBI Taxonomy" id="179636"/>
    <lineage>
        <taxon>Bacteria</taxon>
        <taxon>Pseudomonadati</taxon>
        <taxon>Pseudomonadota</taxon>
        <taxon>Betaproteobacteria</taxon>
        <taxon>Burkholderiales</taxon>
        <taxon>Comamonadaceae</taxon>
        <taxon>Alicycliphilus</taxon>
    </lineage>
</organism>
<dbReference type="Proteomes" id="UP000216225">
    <property type="component" value="Unassembled WGS sequence"/>
</dbReference>
<dbReference type="InterPro" id="IPR044855">
    <property type="entry name" value="CoA-Trfase_III_dom3_sf"/>
</dbReference>
<dbReference type="Pfam" id="PF02515">
    <property type="entry name" value="CoA_transf_3"/>
    <property type="match status" value="1"/>
</dbReference>
<dbReference type="RefSeq" id="WP_094437314.1">
    <property type="nucleotide sequence ID" value="NZ_NKDB02000006.1"/>
</dbReference>
<dbReference type="InterPro" id="IPR050483">
    <property type="entry name" value="CoA-transferase_III_domain"/>
</dbReference>
<reference evidence="2 3" key="1">
    <citation type="submission" date="2018-09" db="EMBL/GenBank/DDBJ databases">
        <title>Genome comparison of Alicycliphilus sp. BQ1, a polyurethanolytic bacterium, with its closest phylogenetic relatives Alicycliphilus denitrificans BC and K601, unable to attack polyurethane.</title>
        <authorList>
            <person name="Loza-Tavera H."/>
            <person name="Lozano L."/>
            <person name="Cevallos M."/>
            <person name="Maya-Lucas O."/>
            <person name="Garcia-Mena J."/>
            <person name="Hernandez J."/>
        </authorList>
    </citation>
    <scope>NUCLEOTIDE SEQUENCE [LARGE SCALE GENOMIC DNA]</scope>
    <source>
        <strain evidence="2 3">BQ1</strain>
    </source>
</reference>
<comment type="caution">
    <text evidence="2">The sequence shown here is derived from an EMBL/GenBank/DDBJ whole genome shotgun (WGS) entry which is preliminary data.</text>
</comment>
<sequence>MPIKPLQGVRVLDLTNVLAGPFCCHQLAHMGADVIKVEARLGGDLARQLGADVELNRRNMGVSFLAQNPGKRSITLDLKKESAKAVFRRLVRTADVVVENFRPGVMDRLGLGYAELLQENPGLVYCAISGFGQTGPLRDFPAYDQIIQGMSGVMSITGDQESAPLRVGYPIADTIGGITAAFAVASALASPKRNEGVFIDVSMLEATMATMGWAVSNHLVAGRAPQPMGNDNVTASPSGTFRTGDGLLNIAANKQEQFEKVCDVLGRPEWKQDPRFAERHARLGNRAELKRLMEAELAARSADAWWQLLNAAGVPAGPVYSVPQALDHPQISTRGMVATFKDAPGVGRDIRLVRTGFKLNGQAPCVDAPPPRLGEHTDAILAELGYAEEEIASFKQQEIV</sequence>
<dbReference type="Gene3D" id="3.30.1540.10">
    <property type="entry name" value="formyl-coa transferase, domain 3"/>
    <property type="match status" value="1"/>
</dbReference>
<dbReference type="GO" id="GO:0008410">
    <property type="term" value="F:CoA-transferase activity"/>
    <property type="evidence" value="ECO:0007669"/>
    <property type="project" value="TreeGrafter"/>
</dbReference>
<evidence type="ECO:0000313" key="3">
    <source>
        <dbReference type="Proteomes" id="UP000216225"/>
    </source>
</evidence>
<keyword evidence="1 2" id="KW-0808">Transferase</keyword>
<proteinExistence type="predicted"/>
<protein>
    <submittedName>
        <fullName evidence="2">CoA transferase</fullName>
    </submittedName>
</protein>
<dbReference type="SUPFAM" id="SSF89796">
    <property type="entry name" value="CoA-transferase family III (CaiB/BaiF)"/>
    <property type="match status" value="1"/>
</dbReference>
<gene>
    <name evidence="2" type="ORF">CE154_020775</name>
</gene>
<evidence type="ECO:0000256" key="1">
    <source>
        <dbReference type="ARBA" id="ARBA00022679"/>
    </source>
</evidence>
<dbReference type="AlphaFoldDB" id="A0A3R7EB83"/>
<dbReference type="EMBL" id="NKDB02000006">
    <property type="protein sequence ID" value="RKJ94140.1"/>
    <property type="molecule type" value="Genomic_DNA"/>
</dbReference>